<dbReference type="EMBL" id="FQUC01000004">
    <property type="protein sequence ID" value="SHF18223.1"/>
    <property type="molecule type" value="Genomic_DNA"/>
</dbReference>
<dbReference type="Proteomes" id="UP000184480">
    <property type="component" value="Unassembled WGS sequence"/>
</dbReference>
<dbReference type="SUPFAM" id="SSF54909">
    <property type="entry name" value="Dimeric alpha+beta barrel"/>
    <property type="match status" value="1"/>
</dbReference>
<proteinExistence type="predicted"/>
<reference evidence="3" key="1">
    <citation type="submission" date="2016-11" db="EMBL/GenBank/DDBJ databases">
        <authorList>
            <person name="Varghese N."/>
            <person name="Submissions S."/>
        </authorList>
    </citation>
    <scope>NUCLEOTIDE SEQUENCE [LARGE SCALE GENOMIC DNA]</scope>
    <source>
        <strain evidence="3">DSM 27370</strain>
    </source>
</reference>
<gene>
    <name evidence="2" type="ORF">SAMN05444362_104108</name>
</gene>
<evidence type="ECO:0000313" key="2">
    <source>
        <dbReference type="EMBL" id="SHF18223.1"/>
    </source>
</evidence>
<sequence length="100" mass="11369">MVKHIVFWKLKDEANGNDKAANARLIKEKLEDLRGKIEGLEKIEVGINFLDSPANYDVALYSEVVSKEALDFYQNHPLHQALLPFVREAVSGRIAVDYEI</sequence>
<accession>A0A1M4ZJJ6</accession>
<dbReference type="OrthoDB" id="9808130at2"/>
<evidence type="ECO:0000313" key="3">
    <source>
        <dbReference type="Proteomes" id="UP000184480"/>
    </source>
</evidence>
<evidence type="ECO:0000259" key="1">
    <source>
        <dbReference type="PROSITE" id="PS51502"/>
    </source>
</evidence>
<dbReference type="InterPro" id="IPR011008">
    <property type="entry name" value="Dimeric_a/b-barrel"/>
</dbReference>
<feature type="domain" description="Stress-response A/B barrel" evidence="1">
    <location>
        <begin position="2"/>
        <end position="98"/>
    </location>
</feature>
<name>A0A1M4ZJJ6_9BACT</name>
<dbReference type="STRING" id="1346286.SAMN05444362_104108"/>
<dbReference type="PANTHER" id="PTHR37832">
    <property type="entry name" value="BLL2683 PROTEIN"/>
    <property type="match status" value="1"/>
</dbReference>
<dbReference type="PROSITE" id="PS51502">
    <property type="entry name" value="S_R_A_B_BARREL"/>
    <property type="match status" value="1"/>
</dbReference>
<dbReference type="AlphaFoldDB" id="A0A1M4ZJJ6"/>
<dbReference type="Gene3D" id="3.30.70.100">
    <property type="match status" value="1"/>
</dbReference>
<keyword evidence="3" id="KW-1185">Reference proteome</keyword>
<dbReference type="InterPro" id="IPR013097">
    <property type="entry name" value="Dabb"/>
</dbReference>
<protein>
    <submittedName>
        <fullName evidence="2">Stress responsive A/B Barrel Domain</fullName>
    </submittedName>
</protein>
<dbReference type="SMART" id="SM00886">
    <property type="entry name" value="Dabb"/>
    <property type="match status" value="1"/>
</dbReference>
<organism evidence="2 3">
    <name type="scientific">Dysgonomonas macrotermitis</name>
    <dbReference type="NCBI Taxonomy" id="1346286"/>
    <lineage>
        <taxon>Bacteria</taxon>
        <taxon>Pseudomonadati</taxon>
        <taxon>Bacteroidota</taxon>
        <taxon>Bacteroidia</taxon>
        <taxon>Bacteroidales</taxon>
        <taxon>Dysgonomonadaceae</taxon>
        <taxon>Dysgonomonas</taxon>
    </lineage>
</organism>
<dbReference type="PANTHER" id="PTHR37832:SF1">
    <property type="entry name" value="STRESS-RESPONSE A_B BARREL DOMAIN-CONTAINING PROTEIN"/>
    <property type="match status" value="1"/>
</dbReference>
<dbReference type="RefSeq" id="WP_062181614.1">
    <property type="nucleotide sequence ID" value="NZ_BBXL01000013.1"/>
</dbReference>
<dbReference type="Pfam" id="PF07876">
    <property type="entry name" value="Dabb"/>
    <property type="match status" value="1"/>
</dbReference>